<keyword evidence="2" id="KW-1133">Transmembrane helix</keyword>
<dbReference type="EMBL" id="FODY01000005">
    <property type="protein sequence ID" value="SEO82605.1"/>
    <property type="molecule type" value="Genomic_DNA"/>
</dbReference>
<evidence type="ECO:0000313" key="5">
    <source>
        <dbReference type="Proteomes" id="UP000198847"/>
    </source>
</evidence>
<evidence type="ECO:0000259" key="3">
    <source>
        <dbReference type="SMART" id="SM00646"/>
    </source>
</evidence>
<protein>
    <submittedName>
        <fullName evidence="4">N-acetylmuramoyl-L-alanine amidase</fullName>
    </submittedName>
</protein>
<dbReference type="STRING" id="112903.SAMN04490178_105205"/>
<dbReference type="SUPFAM" id="SSF53187">
    <property type="entry name" value="Zn-dependent exopeptidases"/>
    <property type="match status" value="1"/>
</dbReference>
<keyword evidence="2" id="KW-0472">Membrane</keyword>
<dbReference type="CDD" id="cd02696">
    <property type="entry name" value="MurNAc-LAA"/>
    <property type="match status" value="1"/>
</dbReference>
<keyword evidence="5" id="KW-1185">Reference proteome</keyword>
<evidence type="ECO:0000313" key="4">
    <source>
        <dbReference type="EMBL" id="SEO82605.1"/>
    </source>
</evidence>
<reference evidence="4 5" key="1">
    <citation type="submission" date="2016-10" db="EMBL/GenBank/DDBJ databases">
        <authorList>
            <person name="de Groot N.N."/>
        </authorList>
    </citation>
    <scope>NUCLEOTIDE SEQUENCE [LARGE SCALE GENOMIC DNA]</scope>
    <source>
        <strain evidence="4 5">DSM 13305</strain>
    </source>
</reference>
<accession>A0A1H8SVN9</accession>
<proteinExistence type="predicted"/>
<dbReference type="GO" id="GO:0008745">
    <property type="term" value="F:N-acetylmuramoyl-L-alanine amidase activity"/>
    <property type="evidence" value="ECO:0007669"/>
    <property type="project" value="InterPro"/>
</dbReference>
<dbReference type="InterPro" id="IPR002508">
    <property type="entry name" value="MurNAc-LAA_cat"/>
</dbReference>
<feature type="transmembrane region" description="Helical" evidence="2">
    <location>
        <begin position="25"/>
        <end position="42"/>
    </location>
</feature>
<dbReference type="Gene3D" id="3.40.630.40">
    <property type="entry name" value="Zn-dependent exopeptidases"/>
    <property type="match status" value="1"/>
</dbReference>
<dbReference type="Proteomes" id="UP000198847">
    <property type="component" value="Unassembled WGS sequence"/>
</dbReference>
<dbReference type="AlphaFoldDB" id="A0A1H8SVN9"/>
<dbReference type="GO" id="GO:0030288">
    <property type="term" value="C:outer membrane-bounded periplasmic space"/>
    <property type="evidence" value="ECO:0007669"/>
    <property type="project" value="TreeGrafter"/>
</dbReference>
<keyword evidence="1" id="KW-0378">Hydrolase</keyword>
<dbReference type="GO" id="GO:0009253">
    <property type="term" value="P:peptidoglycan catabolic process"/>
    <property type="evidence" value="ECO:0007669"/>
    <property type="project" value="InterPro"/>
</dbReference>
<sequence length="240" mass="27087">MLLFAYIYPRGVNSMKMFCIVKSHLIYYILLILLMVSSTYAFEEKNGNKLANKVIVVDAGHGGIDSGATRPGVDEKDINLAVALQLKNILNQKGAKVIMSRQTDMELSNECDNEKVRGRYHRDLMARVEMVEESDADLFVSLHANAVRNDKKRGAEVFYYNKSETGKILANLIQAELYSVAGRSHSAQNANYFVLRRNKIPAVLIELGYITNTEERQLLLAPDYQQKLARAIAEGICKFY</sequence>
<evidence type="ECO:0000256" key="2">
    <source>
        <dbReference type="SAM" id="Phobius"/>
    </source>
</evidence>
<dbReference type="Pfam" id="PF01520">
    <property type="entry name" value="Amidase_3"/>
    <property type="match status" value="1"/>
</dbReference>
<dbReference type="InterPro" id="IPR050695">
    <property type="entry name" value="N-acetylmuramoyl_amidase_3"/>
</dbReference>
<dbReference type="PANTHER" id="PTHR30404:SF0">
    <property type="entry name" value="N-ACETYLMURAMOYL-L-ALANINE AMIDASE AMIC"/>
    <property type="match status" value="1"/>
</dbReference>
<evidence type="ECO:0000256" key="1">
    <source>
        <dbReference type="ARBA" id="ARBA00022801"/>
    </source>
</evidence>
<feature type="domain" description="MurNAc-LAA" evidence="3">
    <location>
        <begin position="128"/>
        <end position="237"/>
    </location>
</feature>
<dbReference type="SMART" id="SM00646">
    <property type="entry name" value="Ami_3"/>
    <property type="match status" value="1"/>
</dbReference>
<name>A0A1H8SVN9_9FIRM</name>
<organism evidence="4 5">
    <name type="scientific">Propionispora vibrioides</name>
    <dbReference type="NCBI Taxonomy" id="112903"/>
    <lineage>
        <taxon>Bacteria</taxon>
        <taxon>Bacillati</taxon>
        <taxon>Bacillota</taxon>
        <taxon>Negativicutes</taxon>
        <taxon>Selenomonadales</taxon>
        <taxon>Sporomusaceae</taxon>
        <taxon>Propionispora</taxon>
    </lineage>
</organism>
<keyword evidence="2" id="KW-0812">Transmembrane</keyword>
<gene>
    <name evidence="4" type="ORF">SAMN04490178_105205</name>
</gene>
<dbReference type="PANTHER" id="PTHR30404">
    <property type="entry name" value="N-ACETYLMURAMOYL-L-ALANINE AMIDASE"/>
    <property type="match status" value="1"/>
</dbReference>